<evidence type="ECO:0000313" key="3">
    <source>
        <dbReference type="Proteomes" id="UP001151760"/>
    </source>
</evidence>
<evidence type="ECO:0008006" key="4">
    <source>
        <dbReference type="Google" id="ProtNLM"/>
    </source>
</evidence>
<evidence type="ECO:0000313" key="2">
    <source>
        <dbReference type="EMBL" id="GJS74494.1"/>
    </source>
</evidence>
<feature type="compositionally biased region" description="Low complexity" evidence="1">
    <location>
        <begin position="15"/>
        <end position="49"/>
    </location>
</feature>
<proteinExistence type="predicted"/>
<accession>A0ABQ4Y9W9</accession>
<dbReference type="Proteomes" id="UP001151760">
    <property type="component" value="Unassembled WGS sequence"/>
</dbReference>
<feature type="region of interest" description="Disordered" evidence="1">
    <location>
        <begin position="1"/>
        <end position="56"/>
    </location>
</feature>
<feature type="region of interest" description="Disordered" evidence="1">
    <location>
        <begin position="178"/>
        <end position="229"/>
    </location>
</feature>
<protein>
    <recommendedName>
        <fullName evidence="4">Reverse transcriptase domain-containing protein</fullName>
    </recommendedName>
</protein>
<feature type="compositionally biased region" description="Low complexity" evidence="1">
    <location>
        <begin position="189"/>
        <end position="206"/>
    </location>
</feature>
<organism evidence="2 3">
    <name type="scientific">Tanacetum coccineum</name>
    <dbReference type="NCBI Taxonomy" id="301880"/>
    <lineage>
        <taxon>Eukaryota</taxon>
        <taxon>Viridiplantae</taxon>
        <taxon>Streptophyta</taxon>
        <taxon>Embryophyta</taxon>
        <taxon>Tracheophyta</taxon>
        <taxon>Spermatophyta</taxon>
        <taxon>Magnoliopsida</taxon>
        <taxon>eudicotyledons</taxon>
        <taxon>Gunneridae</taxon>
        <taxon>Pentapetalae</taxon>
        <taxon>asterids</taxon>
        <taxon>campanulids</taxon>
        <taxon>Asterales</taxon>
        <taxon>Asteraceae</taxon>
        <taxon>Asteroideae</taxon>
        <taxon>Anthemideae</taxon>
        <taxon>Anthemidinae</taxon>
        <taxon>Tanacetum</taxon>
    </lineage>
</organism>
<reference evidence="2" key="1">
    <citation type="journal article" date="2022" name="Int. J. Mol. Sci.">
        <title>Draft Genome of Tanacetum Coccineum: Genomic Comparison of Closely Related Tanacetum-Family Plants.</title>
        <authorList>
            <person name="Yamashiro T."/>
            <person name="Shiraishi A."/>
            <person name="Nakayama K."/>
            <person name="Satake H."/>
        </authorList>
    </citation>
    <scope>NUCLEOTIDE SEQUENCE</scope>
</reference>
<name>A0ABQ4Y9W9_9ASTR</name>
<feature type="compositionally biased region" description="Low complexity" evidence="1">
    <location>
        <begin position="120"/>
        <end position="134"/>
    </location>
</feature>
<evidence type="ECO:0000256" key="1">
    <source>
        <dbReference type="SAM" id="MobiDB-lite"/>
    </source>
</evidence>
<dbReference type="EMBL" id="BQNB010010235">
    <property type="protein sequence ID" value="GJS74494.1"/>
    <property type="molecule type" value="Genomic_DNA"/>
</dbReference>
<gene>
    <name evidence="2" type="ORF">Tco_0707335</name>
</gene>
<reference evidence="2" key="2">
    <citation type="submission" date="2022-01" db="EMBL/GenBank/DDBJ databases">
        <authorList>
            <person name="Yamashiro T."/>
            <person name="Shiraishi A."/>
            <person name="Satake H."/>
            <person name="Nakayama K."/>
        </authorList>
    </citation>
    <scope>NUCLEOTIDE SEQUENCE</scope>
</reference>
<comment type="caution">
    <text evidence="2">The sequence shown here is derived from an EMBL/GenBank/DDBJ whole genome shotgun (WGS) entry which is preliminary data.</text>
</comment>
<keyword evidence="3" id="KW-1185">Reference proteome</keyword>
<feature type="region of interest" description="Disordered" evidence="1">
    <location>
        <begin position="120"/>
        <end position="141"/>
    </location>
</feature>
<sequence>MVANQIRPPGFPLIQNNQNRFNQNQGNNFNQNRGTNFNQNRGNNFYQGQVYQPPTSQPPVYQAHPYQAPAPQMQGVSKTDFENYVKANDAVLRNMQNQGQGLQNQMTNLTEMLSKFVNSNTASTSSSGSLPSNTITNPKEDLKGITTRSGVAYQGPTIPTTSSPKVVERRTEVTKDTVFPTNNGITKDVQPPVVPVENQNPVSEPVVAHRSAPMLTQNRRYPYLQGEND</sequence>